<dbReference type="PANTHER" id="PTHR34649">
    <property type="entry name" value="CILIA- AND FLAGELLA-ASSOCIATED PROTEIN 99"/>
    <property type="match status" value="1"/>
</dbReference>
<organism evidence="1 2">
    <name type="scientific">Intoshia linei</name>
    <dbReference type="NCBI Taxonomy" id="1819745"/>
    <lineage>
        <taxon>Eukaryota</taxon>
        <taxon>Metazoa</taxon>
        <taxon>Spiralia</taxon>
        <taxon>Lophotrochozoa</taxon>
        <taxon>Mesozoa</taxon>
        <taxon>Orthonectida</taxon>
        <taxon>Rhopaluridae</taxon>
        <taxon>Intoshia</taxon>
    </lineage>
</organism>
<dbReference type="Proteomes" id="UP000078046">
    <property type="component" value="Unassembled WGS sequence"/>
</dbReference>
<dbReference type="InterPro" id="IPR039341">
    <property type="entry name" value="CFAP99"/>
</dbReference>
<name>A0A177AWA2_9BILA</name>
<dbReference type="EMBL" id="LWCA01000975">
    <property type="protein sequence ID" value="OAF66297.1"/>
    <property type="molecule type" value="Genomic_DNA"/>
</dbReference>
<keyword evidence="2" id="KW-1185">Reference proteome</keyword>
<reference evidence="1 2" key="1">
    <citation type="submission" date="2016-04" db="EMBL/GenBank/DDBJ databases">
        <title>The genome of Intoshia linei affirms orthonectids as highly simplified spiralians.</title>
        <authorList>
            <person name="Mikhailov K.V."/>
            <person name="Slusarev G.S."/>
            <person name="Nikitin M.A."/>
            <person name="Logacheva M.D."/>
            <person name="Penin A."/>
            <person name="Aleoshin V."/>
            <person name="Panchin Y.V."/>
        </authorList>
    </citation>
    <scope>NUCLEOTIDE SEQUENCE [LARGE SCALE GENOMIC DNA]</scope>
    <source>
        <strain evidence="1">Intl2013</strain>
        <tissue evidence="1">Whole animal</tissue>
    </source>
</reference>
<evidence type="ECO:0000313" key="1">
    <source>
        <dbReference type="EMBL" id="OAF66297.1"/>
    </source>
</evidence>
<dbReference type="PANTHER" id="PTHR34649:SF1">
    <property type="entry name" value="CILIA- AND FLAGELLA-ASSOCIATED PROTEIN 99"/>
    <property type="match status" value="1"/>
</dbReference>
<sequence length="655" mass="77633">MKGEYQYVETPSVKIVKINCGKVLSEIMMAEKTKVDLIIPQYDVNVSRNVKDFDWSKFYSNVSSLKFFDILTSFCDNYNLLSSVFLKISDTRRYVYGEYKDVQYDGFKKMHIKDPFYVMQTIETGDKNVVVTVAYIQNIDKHLIMFCFNVERIYMYFRKHWSQYYDTDFIDKSFIKPIENKTQLIENLLKYIKNVKINRKTHKVVSKNPTSNLLKTREFNLSKKKNKKISVPEYVNTPIIHKTVPKSTYEKSRIKSNLKIASDINKQEAMKILQEANKNAYSCANTSKSDKTLQNMFEIIQEKNKECDFNKPSKILKKRLKQSEINVRMNVGAILREGYCYRRKENEIYKELDKLKRGSFSDQQYQVYIRDLEMMNRKKNAQKRLLTKIDTKLSREKAILSKESSINARLKIAKNLKQKIKMDQIIYEKEQKKSKIKLKNTVKSILNNRENYKHARNEIVQKNLNIGQKMRLENMKRMEDVKINMKNEMREKLKIIAKIKAVDKVSVKRFNQIDLSSDAGYGILDEMSISELKERLVLLKFDRENKKKELHHMIVINKKTKKENLTKEMELIHKHRNIKKKEINLIKEHKNKEMDILDKDFKDLLIEKLIHLQKNKDQSQHFLEISKTGRKKSIVNTDGIRLKVTGSNDKNCEKS</sequence>
<accession>A0A177AWA2</accession>
<dbReference type="AlphaFoldDB" id="A0A177AWA2"/>
<protein>
    <submittedName>
        <fullName evidence="1">Uncharacterized protein</fullName>
    </submittedName>
</protein>
<dbReference type="OrthoDB" id="10262255at2759"/>
<evidence type="ECO:0000313" key="2">
    <source>
        <dbReference type="Proteomes" id="UP000078046"/>
    </source>
</evidence>
<gene>
    <name evidence="1" type="ORF">A3Q56_05974</name>
</gene>
<comment type="caution">
    <text evidence="1">The sequence shown here is derived from an EMBL/GenBank/DDBJ whole genome shotgun (WGS) entry which is preliminary data.</text>
</comment>
<proteinExistence type="predicted"/>